<dbReference type="AlphaFoldDB" id="A0A921MT12"/>
<dbReference type="RefSeq" id="WP_272959907.1">
    <property type="nucleotide sequence ID" value="NZ_CAKMIC010000008.1"/>
</dbReference>
<evidence type="ECO:0000256" key="1">
    <source>
        <dbReference type="SAM" id="SignalP"/>
    </source>
</evidence>
<evidence type="ECO:0000313" key="2">
    <source>
        <dbReference type="EMBL" id="HJG89642.1"/>
    </source>
</evidence>
<organism evidence="2 3">
    <name type="scientific">Barnesiella viscericola</name>
    <dbReference type="NCBI Taxonomy" id="397865"/>
    <lineage>
        <taxon>Bacteria</taxon>
        <taxon>Pseudomonadati</taxon>
        <taxon>Bacteroidota</taxon>
        <taxon>Bacteroidia</taxon>
        <taxon>Bacteroidales</taxon>
        <taxon>Barnesiellaceae</taxon>
        <taxon>Barnesiella</taxon>
    </lineage>
</organism>
<protein>
    <recommendedName>
        <fullName evidence="4">DUF4595 domain-containing protein</fullName>
    </recommendedName>
</protein>
<gene>
    <name evidence="2" type="ORF">K8U91_09285</name>
</gene>
<feature type="chain" id="PRO_5037965065" description="DUF4595 domain-containing protein" evidence="1">
    <location>
        <begin position="24"/>
        <end position="272"/>
    </location>
</feature>
<keyword evidence="1" id="KW-0732">Signal</keyword>
<name>A0A921MT12_9BACT</name>
<sequence length="272" mass="32358">MKRITILFITLACTIFSVLSRQARNPYVDALRLHGDVSCVKIYHQWWETKFGERVNNTKNLKATLYYDKDHRLLHVASEDNPYNYFYEYKYNDDGTLSTIDCYSHSVLTPTNYELKFKIKLVKENNTTVGYLYEGVRGTEEWRLSPYNTYPRYDGFWEPYPVPGDNIHNLQNYLYIFAFEIKSAPMRQEDQRYANSYKYEYNSKGQLSVISDKEPFGKDVLLSYDSKGNVISMDIHKLYGSREDKGSLYTFEYEYGNFEASEKYRREHYLNK</sequence>
<proteinExistence type="predicted"/>
<evidence type="ECO:0008006" key="4">
    <source>
        <dbReference type="Google" id="ProtNLM"/>
    </source>
</evidence>
<dbReference type="EMBL" id="DYUD01000025">
    <property type="protein sequence ID" value="HJG89642.1"/>
    <property type="molecule type" value="Genomic_DNA"/>
</dbReference>
<dbReference type="Proteomes" id="UP000757103">
    <property type="component" value="Unassembled WGS sequence"/>
</dbReference>
<comment type="caution">
    <text evidence="2">The sequence shown here is derived from an EMBL/GenBank/DDBJ whole genome shotgun (WGS) entry which is preliminary data.</text>
</comment>
<reference evidence="2" key="1">
    <citation type="journal article" date="2021" name="PeerJ">
        <title>Extensive microbial diversity within the chicken gut microbiome revealed by metagenomics and culture.</title>
        <authorList>
            <person name="Gilroy R."/>
            <person name="Ravi A."/>
            <person name="Getino M."/>
            <person name="Pursley I."/>
            <person name="Horton D.L."/>
            <person name="Alikhan N.F."/>
            <person name="Baker D."/>
            <person name="Gharbi K."/>
            <person name="Hall N."/>
            <person name="Watson M."/>
            <person name="Adriaenssens E.M."/>
            <person name="Foster-Nyarko E."/>
            <person name="Jarju S."/>
            <person name="Secka A."/>
            <person name="Antonio M."/>
            <person name="Oren A."/>
            <person name="Chaudhuri R.R."/>
            <person name="La Ragione R."/>
            <person name="Hildebrand F."/>
            <person name="Pallen M.J."/>
        </authorList>
    </citation>
    <scope>NUCLEOTIDE SEQUENCE</scope>
    <source>
        <strain evidence="2">CHK121-7720</strain>
    </source>
</reference>
<accession>A0A921MT12</accession>
<evidence type="ECO:0000313" key="3">
    <source>
        <dbReference type="Proteomes" id="UP000757103"/>
    </source>
</evidence>
<feature type="signal peptide" evidence="1">
    <location>
        <begin position="1"/>
        <end position="23"/>
    </location>
</feature>
<reference evidence="2" key="2">
    <citation type="submission" date="2021-09" db="EMBL/GenBank/DDBJ databases">
        <authorList>
            <person name="Gilroy R."/>
        </authorList>
    </citation>
    <scope>NUCLEOTIDE SEQUENCE</scope>
    <source>
        <strain evidence="2">CHK121-7720</strain>
    </source>
</reference>